<dbReference type="Pfam" id="PF07244">
    <property type="entry name" value="POTRA"/>
    <property type="match status" value="1"/>
</dbReference>
<evidence type="ECO:0000256" key="2">
    <source>
        <dbReference type="ARBA" id="ARBA00022692"/>
    </source>
</evidence>
<sequence length="813" mass="94281">MKSRLYIAALSFTMLGLNACIPTRNLGENEKLLVSMEPKGLKTVQPSAIQSLYQQEPNRMVLGSTPYLVLYNFGKKFYDPQNIQRRIEKQENRMVRKIQEAGTDTVRINKLRDKYNSRIERLKVKLREGNFVMQLGEPPAIYDSLRMQETMDQIGIYLNSKGYFNNQISYTKEERKDKLVYIDINIDEKQPYHYSEISYGIEDPRILEIVQRTESRSRLKLGERYDEEQISQERDRLYDLLKNRGYYDFARAYIEFEVDTSYAENTARIKTIIESPEQDSAHKVYTIKNVYFKTDADRFGIPRDTMVYNGVEYVAYDHKYSPLILDKKVDVYPGQRYSQLRTLTTQRKLADLDAFQFNNVFYSKVEAPTDSSYELNALVNALPAKKFQETAELGMNFTEKRPGPFSSLSLRIRNVFGGAENLDFGVRGGIEYQASLADPDEAVMIKEFGLNSSLSFPVILFPFTNKNLLSDFSPRTRFYTGYNSEDRQEYVRSTYELGLDYIWQRSRNPLQPPVMQFIFSPVNFNIVQGEIRDLEFRSRLENNSAGSRSLLGSFDDGIISFVGFNFIYNTNDFTQTRDARFFRTLIEVGGLTKELGLNLDINNLRTYQYGRINPDYRRYIPLGRQRYFVYRVNAGVASAMFSGNTIPYDKFFFAGGSSSVRAWQSRRLGLGSYAALTVTEDKEGNKIIVRDYNIEQPGEVLLEANMEYRFNMFSFINGAFFVDAGNVWLLRPDPIRPGADFSFNRFYRELAVGTGFGLRFDLSVLILRFDFATKVYDPAVWKEDRFVLPKFNIADFFTRSNQSTLQIGIGYPF</sequence>
<feature type="chain" id="PRO_5002416370" evidence="6">
    <location>
        <begin position="20"/>
        <end position="813"/>
    </location>
</feature>
<evidence type="ECO:0000259" key="8">
    <source>
        <dbReference type="Pfam" id="PF07244"/>
    </source>
</evidence>
<evidence type="ECO:0000256" key="6">
    <source>
        <dbReference type="SAM" id="SignalP"/>
    </source>
</evidence>
<dbReference type="RefSeq" id="WP_046312576.1">
    <property type="nucleotide sequence ID" value="NZ_CBCSCY010000008.1"/>
</dbReference>
<name>A0A0E3ZG57_9BACT</name>
<dbReference type="InterPro" id="IPR010827">
    <property type="entry name" value="BamA/TamA_POTRA"/>
</dbReference>
<dbReference type="PANTHER" id="PTHR12815:SF47">
    <property type="entry name" value="TRANSLOCATION AND ASSEMBLY MODULE SUBUNIT TAMA"/>
    <property type="match status" value="1"/>
</dbReference>
<dbReference type="AlphaFoldDB" id="A0A0E3ZG57"/>
<keyword evidence="5" id="KW-0998">Cell outer membrane</keyword>
<evidence type="ECO:0000259" key="7">
    <source>
        <dbReference type="Pfam" id="PF01103"/>
    </source>
</evidence>
<reference evidence="9 10" key="1">
    <citation type="journal article" date="2015" name="Sci. Rep.">
        <title>Unraveling adaptation of Pontibacter korlensis to radiation and infertility in desert through complete genome and comparative transcriptomic analysis.</title>
        <authorList>
            <person name="Dai J."/>
            <person name="Dai W."/>
            <person name="Qiu C."/>
            <person name="Yang Z."/>
            <person name="Zhang Y."/>
            <person name="Zhou M."/>
            <person name="Zhang L."/>
            <person name="Fang C."/>
            <person name="Gao Q."/>
            <person name="Yang Q."/>
            <person name="Li X."/>
            <person name="Wang Z."/>
            <person name="Wang Z."/>
            <person name="Jia Z."/>
            <person name="Chen X."/>
        </authorList>
    </citation>
    <scope>NUCLEOTIDE SEQUENCE [LARGE SCALE GENOMIC DNA]</scope>
    <source>
        <strain evidence="9 10">X14-1T</strain>
    </source>
</reference>
<dbReference type="OrthoDB" id="9814535at2"/>
<dbReference type="GO" id="GO:0019867">
    <property type="term" value="C:outer membrane"/>
    <property type="evidence" value="ECO:0007669"/>
    <property type="project" value="InterPro"/>
</dbReference>
<dbReference type="STRING" id="400092.PKOR_18315"/>
<feature type="domain" description="POTRA" evidence="8">
    <location>
        <begin position="126"/>
        <end position="189"/>
    </location>
</feature>
<gene>
    <name evidence="9" type="ORF">PKOR_18315</name>
</gene>
<feature type="signal peptide" evidence="6">
    <location>
        <begin position="1"/>
        <end position="19"/>
    </location>
</feature>
<organism evidence="9 10">
    <name type="scientific">Pontibacter korlensis</name>
    <dbReference type="NCBI Taxonomy" id="400092"/>
    <lineage>
        <taxon>Bacteria</taxon>
        <taxon>Pseudomonadati</taxon>
        <taxon>Bacteroidota</taxon>
        <taxon>Cytophagia</taxon>
        <taxon>Cytophagales</taxon>
        <taxon>Hymenobacteraceae</taxon>
        <taxon>Pontibacter</taxon>
    </lineage>
</organism>
<dbReference type="Proteomes" id="UP000033109">
    <property type="component" value="Chromosome"/>
</dbReference>
<proteinExistence type="predicted"/>
<dbReference type="PANTHER" id="PTHR12815">
    <property type="entry name" value="SORTING AND ASSEMBLY MACHINERY SAMM50 PROTEIN FAMILY MEMBER"/>
    <property type="match status" value="1"/>
</dbReference>
<protein>
    <submittedName>
        <fullName evidence="9">Surface antigen (D15)</fullName>
    </submittedName>
</protein>
<dbReference type="Pfam" id="PF01103">
    <property type="entry name" value="Omp85"/>
    <property type="match status" value="1"/>
</dbReference>
<evidence type="ECO:0000256" key="5">
    <source>
        <dbReference type="ARBA" id="ARBA00023237"/>
    </source>
</evidence>
<dbReference type="InterPro" id="IPR039910">
    <property type="entry name" value="D15-like"/>
</dbReference>
<dbReference type="KEGG" id="pko:PKOR_18315"/>
<keyword evidence="10" id="KW-1185">Reference proteome</keyword>
<evidence type="ECO:0000256" key="4">
    <source>
        <dbReference type="ARBA" id="ARBA00023136"/>
    </source>
</evidence>
<dbReference type="EMBL" id="CP009621">
    <property type="protein sequence ID" value="AKD04695.1"/>
    <property type="molecule type" value="Genomic_DNA"/>
</dbReference>
<keyword evidence="3 6" id="KW-0732">Signal</keyword>
<dbReference type="Gene3D" id="2.40.160.50">
    <property type="entry name" value="membrane protein fhac: a member of the omp85/tpsb transporter family"/>
    <property type="match status" value="1"/>
</dbReference>
<evidence type="ECO:0000313" key="10">
    <source>
        <dbReference type="Proteomes" id="UP000033109"/>
    </source>
</evidence>
<keyword evidence="4" id="KW-0472">Membrane</keyword>
<dbReference type="InterPro" id="IPR000184">
    <property type="entry name" value="Bac_surfAg_D15"/>
</dbReference>
<dbReference type="PATRIC" id="fig|400092.3.peg.4011"/>
<evidence type="ECO:0000256" key="1">
    <source>
        <dbReference type="ARBA" id="ARBA00004370"/>
    </source>
</evidence>
<keyword evidence="2" id="KW-0812">Transmembrane</keyword>
<comment type="subcellular location">
    <subcellularLocation>
        <location evidence="1">Membrane</location>
    </subcellularLocation>
</comment>
<feature type="domain" description="Bacterial surface antigen (D15)" evidence="7">
    <location>
        <begin position="484"/>
        <end position="786"/>
    </location>
</feature>
<evidence type="ECO:0000313" key="9">
    <source>
        <dbReference type="EMBL" id="AKD04695.1"/>
    </source>
</evidence>
<evidence type="ECO:0000256" key="3">
    <source>
        <dbReference type="ARBA" id="ARBA00022729"/>
    </source>
</evidence>
<dbReference type="HOGENOM" id="CLU_010929_0_0_10"/>
<accession>A0A0E3ZG57</accession>